<dbReference type="AlphaFoldDB" id="A0A0D1A1K5"/>
<accession>A0A0D1A1K5</accession>
<dbReference type="Pfam" id="PF13472">
    <property type="entry name" value="Lipase_GDSL_2"/>
    <property type="match status" value="1"/>
</dbReference>
<dbReference type="PANTHER" id="PTHR30383">
    <property type="entry name" value="THIOESTERASE 1/PROTEASE 1/LYSOPHOSPHOLIPASE L1"/>
    <property type="match status" value="1"/>
</dbReference>
<reference evidence="2 3" key="1">
    <citation type="submission" date="2014-06" db="EMBL/GenBank/DDBJ databases">
        <title>Genome characterization of distinct group I Clostridium botulinum lineages.</title>
        <authorList>
            <person name="Giordani F."/>
            <person name="Anselmo A."/>
            <person name="Fillo S."/>
            <person name="Palozzi A.M."/>
            <person name="Fortunato A."/>
            <person name="Gentile B."/>
            <person name="Ciammaruconi A."/>
            <person name="Anniballi F."/>
            <person name="De Medici D."/>
            <person name="Lista F."/>
        </authorList>
    </citation>
    <scope>NUCLEOTIDE SEQUENCE [LARGE SCALE GENOMIC DNA]</scope>
    <source>
        <strain evidence="2 3">B2 450</strain>
    </source>
</reference>
<sequence length="190" mass="21774">MKIICIGDSLTFGYGINRNYCWVTLLKNILEYEVVNKGVNGDTTGGILTRSYEDIIKSKATHTIILAGTNDFLLGRSLENVEKNLNLIIKECMENNVTPIIGIPMEIEIAMAQKIWTSDLDYLSVNNQLTEYRKYILNISKENDFKYIDFFSTIKEHNSKCETSELFVDGIHPTLLGHKIMFNKAYEIFK</sequence>
<comment type="caution">
    <text evidence="2">The sequence shown here is derived from an EMBL/GenBank/DDBJ whole genome shotgun (WGS) entry which is preliminary data.</text>
</comment>
<feature type="domain" description="SGNH hydrolase-type esterase" evidence="1">
    <location>
        <begin position="5"/>
        <end position="180"/>
    </location>
</feature>
<dbReference type="InterPro" id="IPR013830">
    <property type="entry name" value="SGNH_hydro"/>
</dbReference>
<name>A0A0D1A1K5_CLOBO</name>
<dbReference type="OrthoDB" id="9777593at2"/>
<gene>
    <name evidence="2" type="ORF">N495_14290</name>
</gene>
<dbReference type="PANTHER" id="PTHR30383:SF5">
    <property type="entry name" value="SGNH HYDROLASE-TYPE ESTERASE DOMAIN-CONTAINING PROTEIN"/>
    <property type="match status" value="1"/>
</dbReference>
<dbReference type="GO" id="GO:0004622">
    <property type="term" value="F:phosphatidylcholine lysophospholipase activity"/>
    <property type="evidence" value="ECO:0007669"/>
    <property type="project" value="TreeGrafter"/>
</dbReference>
<dbReference type="InterPro" id="IPR051532">
    <property type="entry name" value="Ester_Hydrolysis_Enzymes"/>
</dbReference>
<dbReference type="HOGENOM" id="CLU_051989_9_0_9"/>
<dbReference type="InterPro" id="IPR036514">
    <property type="entry name" value="SGNH_hydro_sf"/>
</dbReference>
<organism evidence="2 3">
    <name type="scientific">Clostridium botulinum B2 450</name>
    <dbReference type="NCBI Taxonomy" id="1379739"/>
    <lineage>
        <taxon>Bacteria</taxon>
        <taxon>Bacillati</taxon>
        <taxon>Bacillota</taxon>
        <taxon>Clostridia</taxon>
        <taxon>Eubacteriales</taxon>
        <taxon>Clostridiaceae</taxon>
        <taxon>Clostridium</taxon>
    </lineage>
</organism>
<dbReference type="PATRIC" id="fig|1379739.3.peg.3251"/>
<protein>
    <submittedName>
        <fullName evidence="2">Lipase</fullName>
    </submittedName>
</protein>
<evidence type="ECO:0000313" key="3">
    <source>
        <dbReference type="Proteomes" id="UP000032250"/>
    </source>
</evidence>
<evidence type="ECO:0000259" key="1">
    <source>
        <dbReference type="Pfam" id="PF13472"/>
    </source>
</evidence>
<dbReference type="Gene3D" id="3.40.50.1110">
    <property type="entry name" value="SGNH hydrolase"/>
    <property type="match status" value="1"/>
</dbReference>
<proteinExistence type="predicted"/>
<dbReference type="SUPFAM" id="SSF52266">
    <property type="entry name" value="SGNH hydrolase"/>
    <property type="match status" value="1"/>
</dbReference>
<dbReference type="RefSeq" id="WP_003484064.1">
    <property type="nucleotide sequence ID" value="NZ_JXSU01000007.1"/>
</dbReference>
<dbReference type="EMBL" id="JXSU01000007">
    <property type="protein sequence ID" value="KIS24688.1"/>
    <property type="molecule type" value="Genomic_DNA"/>
</dbReference>
<dbReference type="Proteomes" id="UP000032250">
    <property type="component" value="Unassembled WGS sequence"/>
</dbReference>
<evidence type="ECO:0000313" key="2">
    <source>
        <dbReference type="EMBL" id="KIS24688.1"/>
    </source>
</evidence>